<keyword evidence="1" id="KW-0472">Membrane</keyword>
<sequence>MKQRRRQAVETTSTGSRFVPGLTGAGFFVRALGYAVAAWCLCAVPAIAHAVAHLTDNDCAAYLWIAYGKQTLQRDGSVTQRYHIRSDRTHWPENGECGNLQAFYQAKSRSGQAPHGYHPVPILCRPGDAYLDITSQSNAVVDLYVVANCGDRQLTGHTTQTLFGKASSASALPSAQAVNLPDGVDRLRLRPSRYIFYMQTGIPYHFDYSGGAGTPKSVLILEKRKRMATVDLLKDNSIIYTPPHDPHLERAGNYATKETIVLVEATATDRTHVDTYTLLLHRTVLGHLKRMPGIMLFIAAGAVVLALTIRFKRRPWIA</sequence>
<evidence type="ECO:0000313" key="2">
    <source>
        <dbReference type="EMBL" id="BBO82569.1"/>
    </source>
</evidence>
<feature type="transmembrane region" description="Helical" evidence="1">
    <location>
        <begin position="291"/>
        <end position="309"/>
    </location>
</feature>
<dbReference type="KEGG" id="dov:DSCO28_31350"/>
<reference evidence="2 3" key="1">
    <citation type="submission" date="2019-11" db="EMBL/GenBank/DDBJ databases">
        <title>Comparative genomics of hydrocarbon-degrading Desulfosarcina strains.</title>
        <authorList>
            <person name="Watanabe M."/>
            <person name="Kojima H."/>
            <person name="Fukui M."/>
        </authorList>
    </citation>
    <scope>NUCLEOTIDE SEQUENCE [LARGE SCALE GENOMIC DNA]</scope>
    <source>
        <strain evidence="2 3">28bB2T</strain>
    </source>
</reference>
<keyword evidence="1" id="KW-1133">Transmembrane helix</keyword>
<name>A0A5K7ZQH0_9BACT</name>
<dbReference type="Proteomes" id="UP000425960">
    <property type="component" value="Chromosome"/>
</dbReference>
<organism evidence="2 3">
    <name type="scientific">Desulfosarcina ovata subsp. sediminis</name>
    <dbReference type="NCBI Taxonomy" id="885957"/>
    <lineage>
        <taxon>Bacteria</taxon>
        <taxon>Pseudomonadati</taxon>
        <taxon>Thermodesulfobacteriota</taxon>
        <taxon>Desulfobacteria</taxon>
        <taxon>Desulfobacterales</taxon>
        <taxon>Desulfosarcinaceae</taxon>
        <taxon>Desulfosarcina</taxon>
    </lineage>
</organism>
<proteinExistence type="predicted"/>
<protein>
    <submittedName>
        <fullName evidence="2">Uncharacterized protein</fullName>
    </submittedName>
</protein>
<gene>
    <name evidence="2" type="ORF">DSCO28_31350</name>
</gene>
<dbReference type="EMBL" id="AP021876">
    <property type="protein sequence ID" value="BBO82569.1"/>
    <property type="molecule type" value="Genomic_DNA"/>
</dbReference>
<accession>A0A5K7ZQH0</accession>
<evidence type="ECO:0000313" key="3">
    <source>
        <dbReference type="Proteomes" id="UP000425960"/>
    </source>
</evidence>
<dbReference type="AlphaFoldDB" id="A0A5K7ZQH0"/>
<evidence type="ECO:0000256" key="1">
    <source>
        <dbReference type="SAM" id="Phobius"/>
    </source>
</evidence>
<keyword evidence="1" id="KW-0812">Transmembrane</keyword>